<dbReference type="SUPFAM" id="SSF48179">
    <property type="entry name" value="6-phosphogluconate dehydrogenase C-terminal domain-like"/>
    <property type="match status" value="1"/>
</dbReference>
<dbReference type="Gene3D" id="1.10.1040.10">
    <property type="entry name" value="N-(1-d-carboxylethyl)-l-norvaline Dehydrogenase, domain 2"/>
    <property type="match status" value="1"/>
</dbReference>
<dbReference type="RefSeq" id="WP_119400421.1">
    <property type="nucleotide sequence ID" value="NZ_QWJJ01000018.1"/>
</dbReference>
<keyword evidence="1" id="KW-0560">Oxidoreductase</keyword>
<dbReference type="InterPro" id="IPR013328">
    <property type="entry name" value="6PGD_dom2"/>
</dbReference>
<dbReference type="SUPFAM" id="SSF51735">
    <property type="entry name" value="NAD(P)-binding Rossmann-fold domains"/>
    <property type="match status" value="1"/>
</dbReference>
<comment type="caution">
    <text evidence="4">The sequence shown here is derived from an EMBL/GenBank/DDBJ whole genome shotgun (WGS) entry which is preliminary data.</text>
</comment>
<evidence type="ECO:0000313" key="5">
    <source>
        <dbReference type="Proteomes" id="UP000265848"/>
    </source>
</evidence>
<gene>
    <name evidence="4" type="ORF">DL237_17640</name>
</gene>
<dbReference type="InterPro" id="IPR011128">
    <property type="entry name" value="G3P_DH_NAD-dep_N"/>
</dbReference>
<dbReference type="PANTHER" id="PTHR38015">
    <property type="entry name" value="BLR6086 PROTEIN"/>
    <property type="match status" value="1"/>
</dbReference>
<evidence type="ECO:0000259" key="2">
    <source>
        <dbReference type="Pfam" id="PF01210"/>
    </source>
</evidence>
<dbReference type="InterPro" id="IPR051729">
    <property type="entry name" value="Opine/Lysopine_DH"/>
</dbReference>
<dbReference type="GO" id="GO:0016616">
    <property type="term" value="F:oxidoreductase activity, acting on the CH-OH group of donors, NAD or NADP as acceptor"/>
    <property type="evidence" value="ECO:0007669"/>
    <property type="project" value="InterPro"/>
</dbReference>
<sequence>MKIAILGGGNGSIAAAGDFALAGHEVRLWRRNASDVAEHGTYDDTITVRDADGTHAGKMALVTSDIAAALDGAEMIFCPIPATAHDDLAPVLAPHLKPGQVIYLPPGTLGTMILANAARDAGTLTGVAFAETGTLPWLVRKHGFAEVVISTRAVRLPTGVYPVALRDAALKTIDAAFPGVIEPCEDVLSAALMNAGPIIHPPLIMMNAGPLEHFEAWDIHNEGTQPSVRAVTDMLDAERVAVREAFGYAAPHFPLADHYHDDGEMWMYDRKSRANLTDSGDWREKIDLHAHRYMMEDTRLGLSLICSLAEVAGVDVPLSRGLLAIGGAINGVDFMSSGRTLADVGLGGLSMEALKAAAEGPAA</sequence>
<dbReference type="AlphaFoldDB" id="A0A399IW14"/>
<evidence type="ECO:0000256" key="1">
    <source>
        <dbReference type="ARBA" id="ARBA00023002"/>
    </source>
</evidence>
<dbReference type="Proteomes" id="UP000265848">
    <property type="component" value="Unassembled WGS sequence"/>
</dbReference>
<dbReference type="Pfam" id="PF02317">
    <property type="entry name" value="Octopine_DH"/>
    <property type="match status" value="1"/>
</dbReference>
<reference evidence="4 5" key="1">
    <citation type="submission" date="2018-08" db="EMBL/GenBank/DDBJ databases">
        <title>Pseudooceanicola sediminis CY03 in the family Rhodobacteracea.</title>
        <authorList>
            <person name="Zhang Y.-J."/>
        </authorList>
    </citation>
    <scope>NUCLEOTIDE SEQUENCE [LARGE SCALE GENOMIC DNA]</scope>
    <source>
        <strain evidence="4 5">CY03</strain>
    </source>
</reference>
<dbReference type="GO" id="GO:0051287">
    <property type="term" value="F:NAD binding"/>
    <property type="evidence" value="ECO:0007669"/>
    <property type="project" value="InterPro"/>
</dbReference>
<organism evidence="4 5">
    <name type="scientific">Pseudooceanicola sediminis</name>
    <dbReference type="NCBI Taxonomy" id="2211117"/>
    <lineage>
        <taxon>Bacteria</taxon>
        <taxon>Pseudomonadati</taxon>
        <taxon>Pseudomonadota</taxon>
        <taxon>Alphaproteobacteria</taxon>
        <taxon>Rhodobacterales</taxon>
        <taxon>Paracoccaceae</taxon>
        <taxon>Pseudooceanicola</taxon>
    </lineage>
</organism>
<evidence type="ECO:0000259" key="3">
    <source>
        <dbReference type="Pfam" id="PF02317"/>
    </source>
</evidence>
<dbReference type="GO" id="GO:0046168">
    <property type="term" value="P:glycerol-3-phosphate catabolic process"/>
    <property type="evidence" value="ECO:0007669"/>
    <property type="project" value="InterPro"/>
</dbReference>
<dbReference type="InterPro" id="IPR036291">
    <property type="entry name" value="NAD(P)-bd_dom_sf"/>
</dbReference>
<dbReference type="InterPro" id="IPR008927">
    <property type="entry name" value="6-PGluconate_DH-like_C_sf"/>
</dbReference>
<name>A0A399IW14_9RHOB</name>
<feature type="domain" description="Glycerol-3-phosphate dehydrogenase NAD-dependent N-terminal" evidence="2">
    <location>
        <begin position="2"/>
        <end position="101"/>
    </location>
</feature>
<dbReference type="OrthoDB" id="6135265at2"/>
<dbReference type="Pfam" id="PF01210">
    <property type="entry name" value="NAD_Gly3P_dh_N"/>
    <property type="match status" value="1"/>
</dbReference>
<dbReference type="EMBL" id="QWJJ01000018">
    <property type="protein sequence ID" value="RII37315.1"/>
    <property type="molecule type" value="Genomic_DNA"/>
</dbReference>
<proteinExistence type="predicted"/>
<dbReference type="InterPro" id="IPR003421">
    <property type="entry name" value="Opine_DH"/>
</dbReference>
<evidence type="ECO:0000313" key="4">
    <source>
        <dbReference type="EMBL" id="RII37315.1"/>
    </source>
</evidence>
<feature type="domain" description="Opine dehydrogenase" evidence="3">
    <location>
        <begin position="183"/>
        <end position="329"/>
    </location>
</feature>
<dbReference type="PANTHER" id="PTHR38015:SF1">
    <property type="entry name" value="OPINE DEHYDROGENASE DOMAIN-CONTAINING PROTEIN"/>
    <property type="match status" value="1"/>
</dbReference>
<protein>
    <submittedName>
        <fullName evidence="4">Glycerol-3-phosphate dehydrogenase</fullName>
    </submittedName>
</protein>
<keyword evidence="5" id="KW-1185">Reference proteome</keyword>
<dbReference type="Gene3D" id="3.40.50.720">
    <property type="entry name" value="NAD(P)-binding Rossmann-like Domain"/>
    <property type="match status" value="1"/>
</dbReference>
<accession>A0A399IW14</accession>